<dbReference type="GO" id="GO:0005507">
    <property type="term" value="F:copper ion binding"/>
    <property type="evidence" value="ECO:0007669"/>
    <property type="project" value="InterPro"/>
</dbReference>
<feature type="signal peptide" evidence="3">
    <location>
        <begin position="1"/>
        <end position="25"/>
    </location>
</feature>
<dbReference type="InterPro" id="IPR050845">
    <property type="entry name" value="Cu-binding_ET"/>
</dbReference>
<dbReference type="HOGENOM" id="CLU_102172_0_0_7"/>
<accession>A5G3C9</accession>
<evidence type="ECO:0000259" key="4">
    <source>
        <dbReference type="Pfam" id="PF07731"/>
    </source>
</evidence>
<dbReference type="Proteomes" id="UP000006695">
    <property type="component" value="Chromosome"/>
</dbReference>
<dbReference type="SUPFAM" id="SSF49503">
    <property type="entry name" value="Cupredoxins"/>
    <property type="match status" value="1"/>
</dbReference>
<gene>
    <name evidence="5" type="ordered locus">Gura_2109</name>
</gene>
<keyword evidence="3" id="KW-0732">Signal</keyword>
<dbReference type="PANTHER" id="PTHR38439:SF3">
    <property type="entry name" value="COPPER-RESISTANT CUPROPROTEIN COPI"/>
    <property type="match status" value="1"/>
</dbReference>
<feature type="domain" description="Plastocyanin-like" evidence="4">
    <location>
        <begin position="45"/>
        <end position="151"/>
    </location>
</feature>
<dbReference type="PROSITE" id="PS51257">
    <property type="entry name" value="PROKAR_LIPOPROTEIN"/>
    <property type="match status" value="1"/>
</dbReference>
<reference evidence="5 6" key="1">
    <citation type="submission" date="2007-05" db="EMBL/GenBank/DDBJ databases">
        <title>Complete sequence of Geobacter uraniireducens Rf4.</title>
        <authorList>
            <consortium name="US DOE Joint Genome Institute"/>
            <person name="Copeland A."/>
            <person name="Lucas S."/>
            <person name="Lapidus A."/>
            <person name="Barry K."/>
            <person name="Detter J.C."/>
            <person name="Glavina del Rio T."/>
            <person name="Hammon N."/>
            <person name="Israni S."/>
            <person name="Dalin E."/>
            <person name="Tice H."/>
            <person name="Pitluck S."/>
            <person name="Chertkov O."/>
            <person name="Brettin T."/>
            <person name="Bruce D."/>
            <person name="Han C."/>
            <person name="Schmutz J."/>
            <person name="Larimer F."/>
            <person name="Land M."/>
            <person name="Hauser L."/>
            <person name="Kyrpides N."/>
            <person name="Mikhailova N."/>
            <person name="Shelobolina E."/>
            <person name="Aklujkar M."/>
            <person name="Lovley D."/>
            <person name="Richardson P."/>
        </authorList>
    </citation>
    <scope>NUCLEOTIDE SEQUENCE [LARGE SCALE GENOMIC DNA]</scope>
    <source>
        <strain evidence="5 6">Rf4</strain>
    </source>
</reference>
<evidence type="ECO:0000256" key="1">
    <source>
        <dbReference type="ARBA" id="ARBA00022723"/>
    </source>
</evidence>
<organism evidence="5 6">
    <name type="scientific">Geotalea uraniireducens (strain Rf4)</name>
    <name type="common">Geobacter uraniireducens</name>
    <dbReference type="NCBI Taxonomy" id="351605"/>
    <lineage>
        <taxon>Bacteria</taxon>
        <taxon>Pseudomonadati</taxon>
        <taxon>Thermodesulfobacteriota</taxon>
        <taxon>Desulfuromonadia</taxon>
        <taxon>Geobacterales</taxon>
        <taxon>Geobacteraceae</taxon>
        <taxon>Geotalea</taxon>
    </lineage>
</organism>
<dbReference type="EMBL" id="CP000698">
    <property type="protein sequence ID" value="ABQ26297.1"/>
    <property type="molecule type" value="Genomic_DNA"/>
</dbReference>
<dbReference type="STRING" id="351605.Gura_2109"/>
<dbReference type="Pfam" id="PF07731">
    <property type="entry name" value="Cu-oxidase_2"/>
    <property type="match status" value="1"/>
</dbReference>
<dbReference type="InterPro" id="IPR011706">
    <property type="entry name" value="Cu-oxidase_C"/>
</dbReference>
<dbReference type="RefSeq" id="WP_011938998.1">
    <property type="nucleotide sequence ID" value="NC_009483.1"/>
</dbReference>
<dbReference type="OrthoDB" id="9816061at2"/>
<protein>
    <recommendedName>
        <fullName evidence="4">Plastocyanin-like domain-containing protein</fullName>
    </recommendedName>
</protein>
<dbReference type="InterPro" id="IPR008972">
    <property type="entry name" value="Cupredoxin"/>
</dbReference>
<keyword evidence="2" id="KW-0186">Copper</keyword>
<dbReference type="Gene3D" id="2.60.40.420">
    <property type="entry name" value="Cupredoxins - blue copper proteins"/>
    <property type="match status" value="1"/>
</dbReference>
<dbReference type="KEGG" id="gur:Gura_2109"/>
<dbReference type="GO" id="GO:0016491">
    <property type="term" value="F:oxidoreductase activity"/>
    <property type="evidence" value="ECO:0007669"/>
    <property type="project" value="InterPro"/>
</dbReference>
<evidence type="ECO:0000256" key="2">
    <source>
        <dbReference type="ARBA" id="ARBA00023008"/>
    </source>
</evidence>
<evidence type="ECO:0000313" key="6">
    <source>
        <dbReference type="Proteomes" id="UP000006695"/>
    </source>
</evidence>
<keyword evidence="6" id="KW-1185">Reference proteome</keyword>
<feature type="chain" id="PRO_5002683199" description="Plastocyanin-like domain-containing protein" evidence="3">
    <location>
        <begin position="26"/>
        <end position="153"/>
    </location>
</feature>
<dbReference type="PANTHER" id="PTHR38439">
    <property type="entry name" value="AURACYANIN-B"/>
    <property type="match status" value="1"/>
</dbReference>
<dbReference type="AlphaFoldDB" id="A5G3C9"/>
<sequence>MKKILLTIILTAATIVISGCGHHHATYVRDAADRVKAADWSKMETTTVTMTDFAFNPATIVFRQGVPYKLVIENKGTQKHYFTAEGFFRAVATRKLQSNTDGEVKTPYFTAIEVYPGRSLDLYFIPVTTGSYHLICTIEGHVDLGMKGEIRIE</sequence>
<keyword evidence="1" id="KW-0479">Metal-binding</keyword>
<evidence type="ECO:0000313" key="5">
    <source>
        <dbReference type="EMBL" id="ABQ26297.1"/>
    </source>
</evidence>
<evidence type="ECO:0000256" key="3">
    <source>
        <dbReference type="SAM" id="SignalP"/>
    </source>
</evidence>
<proteinExistence type="predicted"/>
<name>A5G3C9_GEOUR</name>